<dbReference type="OrthoDB" id="6515060at2759"/>
<proteinExistence type="predicted"/>
<name>A0A8X6KB02_TRICU</name>
<sequence>MVKRILRYLNGTKKCGIMYLVVTSATFESYSDSDYAGDPLTRSSTSGMVFKYNGGEVNDRIALLSQQLNCSKSSCKRGNLVEQSFKRIVLCDFCSKSPNR</sequence>
<dbReference type="EMBL" id="BMAO01010604">
    <property type="protein sequence ID" value="GFQ68286.1"/>
    <property type="molecule type" value="Genomic_DNA"/>
</dbReference>
<comment type="caution">
    <text evidence="1">The sequence shown here is derived from an EMBL/GenBank/DDBJ whole genome shotgun (WGS) entry which is preliminary data.</text>
</comment>
<evidence type="ECO:0000313" key="2">
    <source>
        <dbReference type="Proteomes" id="UP000887116"/>
    </source>
</evidence>
<gene>
    <name evidence="1" type="ORF">TNCT_456871</name>
</gene>
<protein>
    <submittedName>
        <fullName evidence="1">Uncharacterized protein</fullName>
    </submittedName>
</protein>
<dbReference type="AlphaFoldDB" id="A0A8X6KB02"/>
<organism evidence="1 2">
    <name type="scientific">Trichonephila clavata</name>
    <name type="common">Joro spider</name>
    <name type="synonym">Nephila clavata</name>
    <dbReference type="NCBI Taxonomy" id="2740835"/>
    <lineage>
        <taxon>Eukaryota</taxon>
        <taxon>Metazoa</taxon>
        <taxon>Ecdysozoa</taxon>
        <taxon>Arthropoda</taxon>
        <taxon>Chelicerata</taxon>
        <taxon>Arachnida</taxon>
        <taxon>Araneae</taxon>
        <taxon>Araneomorphae</taxon>
        <taxon>Entelegynae</taxon>
        <taxon>Araneoidea</taxon>
        <taxon>Nephilidae</taxon>
        <taxon>Trichonephila</taxon>
    </lineage>
</organism>
<keyword evidence="2" id="KW-1185">Reference proteome</keyword>
<accession>A0A8X6KB02</accession>
<evidence type="ECO:0000313" key="1">
    <source>
        <dbReference type="EMBL" id="GFQ68286.1"/>
    </source>
</evidence>
<reference evidence="1" key="1">
    <citation type="submission" date="2020-07" db="EMBL/GenBank/DDBJ databases">
        <title>Multicomponent nature underlies the extraordinary mechanical properties of spider dragline silk.</title>
        <authorList>
            <person name="Kono N."/>
            <person name="Nakamura H."/>
            <person name="Mori M."/>
            <person name="Yoshida Y."/>
            <person name="Ohtoshi R."/>
            <person name="Malay A.D."/>
            <person name="Moran D.A.P."/>
            <person name="Tomita M."/>
            <person name="Numata K."/>
            <person name="Arakawa K."/>
        </authorList>
    </citation>
    <scope>NUCLEOTIDE SEQUENCE</scope>
</reference>
<dbReference type="PANTHER" id="PTHR11439">
    <property type="entry name" value="GAG-POL-RELATED RETROTRANSPOSON"/>
    <property type="match status" value="1"/>
</dbReference>
<dbReference type="Proteomes" id="UP000887116">
    <property type="component" value="Unassembled WGS sequence"/>
</dbReference>